<organism evidence="1 2">
    <name type="scientific">Leeuwenhoekiella parthenopeia</name>
    <dbReference type="NCBI Taxonomy" id="2890320"/>
    <lineage>
        <taxon>Bacteria</taxon>
        <taxon>Pseudomonadati</taxon>
        <taxon>Bacteroidota</taxon>
        <taxon>Flavobacteriia</taxon>
        <taxon>Flavobacteriales</taxon>
        <taxon>Flavobacteriaceae</taxon>
        <taxon>Leeuwenhoekiella</taxon>
    </lineage>
</organism>
<reference evidence="1 2" key="1">
    <citation type="submission" date="2021-11" db="EMBL/GenBank/DDBJ databases">
        <title>Seasonal and diel survey of microbial diversity of the Tyrrhenian coast.</title>
        <authorList>
            <person name="Gattoni G."/>
            <person name="Corral P."/>
        </authorList>
    </citation>
    <scope>NUCLEOTIDE SEQUENCE [LARGE SCALE GENOMIC DNA]</scope>
    <source>
        <strain evidence="1 2">Mr9</strain>
    </source>
</reference>
<name>A0ABS8GSS3_9FLAO</name>
<dbReference type="RefSeq" id="WP_228229784.1">
    <property type="nucleotide sequence ID" value="NZ_JAJGMW010000008.1"/>
</dbReference>
<gene>
    <name evidence="1" type="ORF">LLW17_08270</name>
</gene>
<sequence>MIISELNIILGYIINSPEESIDFSWVFDDGIKEEYFWRTVKGNNRSVLEDILEYDDSIFRSKLNSLLVEGGYNNNTHFSIRFLYNYAQEINEITPELKLIVSNMDEFIDKTRNIDLTNVRGTWFISEIITVLPLELITVGHVNFLASKSLINDSNLVSYSVENRLLPRIINAKNKELAMAIIDKVLFNYVLNESSDKGKIPDESYSIFDSHSFSSIIDSGKIEQLAEFISPDELTLSALNTLKRLSKLKPFECSSFHIPSIEDSDQLWNKNSFSLLTVRFIRNILDSSKVNKEFVESKLLQSDHAILNRIGIHSIGTHYNQLSELFWKWSDGNPLDKTEMKHEIFTLLQRNKKELSDNEINILFFWIDTMHIEPWSEENTKEDLEHQRSLIGKEYLDALANSESSISQRVARKRNELDEIYPHRRENPGWNSHFSISSGYYYPDDTATFIEHLKDTRTFVDYIEGQELEISSREYQGQLERIRKAFIENPHFIKDVDAMSKLGTMYLPDVYYGLEKAFENGKDIDWESAFKLSRNALYKKPWDSSGRNKRAFVGSLAWLIRTGVKQDSRDFSEKNLIDAKNLCIELLDLRIESQRFNNDPFFDILNSPEGKVLEATINVSLRYGRIYKSDSKDKWFPDLKEYYSNIFIKEEYNDAFIHHIGSYLPQIAYLDIEWVKSNINYLFPKQDEENWILAMSSYVKRNRTVYKDIFNILLTEGHYQFGIIVMRNGQSGLNEFVQQIVISAIANWEGQTLNDKGSLINLLFDKGSPEQINAVISYLFVESTEKTKYILPFWKKILESNTRLEDQGVLKNTLKLIHRIKHIDESYYEVISNTLRKIKDKTEMNDALRYLVKFEGDDYEYRAKLIMEATSDNLDYYYISRELDKLLIKLMTQESKIAIDFANNLVSKRAFSLISTYRNFNGN</sequence>
<evidence type="ECO:0000313" key="1">
    <source>
        <dbReference type="EMBL" id="MCC4212710.1"/>
    </source>
</evidence>
<dbReference type="Proteomes" id="UP001197770">
    <property type="component" value="Unassembled WGS sequence"/>
</dbReference>
<proteinExistence type="predicted"/>
<dbReference type="EMBL" id="JAJGMW010000008">
    <property type="protein sequence ID" value="MCC4212710.1"/>
    <property type="molecule type" value="Genomic_DNA"/>
</dbReference>
<accession>A0ABS8GSS3</accession>
<evidence type="ECO:0000313" key="2">
    <source>
        <dbReference type="Proteomes" id="UP001197770"/>
    </source>
</evidence>
<comment type="caution">
    <text evidence="1">The sequence shown here is derived from an EMBL/GenBank/DDBJ whole genome shotgun (WGS) entry which is preliminary data.</text>
</comment>
<protein>
    <submittedName>
        <fullName evidence="1">Uncharacterized protein</fullName>
    </submittedName>
</protein>
<keyword evidence="2" id="KW-1185">Reference proteome</keyword>